<dbReference type="AlphaFoldDB" id="A0A0F9B8G4"/>
<comment type="caution">
    <text evidence="1">The sequence shown here is derived from an EMBL/GenBank/DDBJ whole genome shotgun (WGS) entry which is preliminary data.</text>
</comment>
<reference evidence="1" key="1">
    <citation type="journal article" date="2015" name="Nature">
        <title>Complex archaea that bridge the gap between prokaryotes and eukaryotes.</title>
        <authorList>
            <person name="Spang A."/>
            <person name="Saw J.H."/>
            <person name="Jorgensen S.L."/>
            <person name="Zaremba-Niedzwiedzka K."/>
            <person name="Martijn J."/>
            <person name="Lind A.E."/>
            <person name="van Eijk R."/>
            <person name="Schleper C."/>
            <person name="Guy L."/>
            <person name="Ettema T.J."/>
        </authorList>
    </citation>
    <scope>NUCLEOTIDE SEQUENCE</scope>
</reference>
<sequence length="85" mass="9688">MKEEIVATHEPTGIFHQENSNVVIKKPRLLKVLRSGTCSEVPQVYVCNDCKVVCWEEDLGSVKIHNYYKLFCTSCNSEAVELVKE</sequence>
<organism evidence="1">
    <name type="scientific">marine sediment metagenome</name>
    <dbReference type="NCBI Taxonomy" id="412755"/>
    <lineage>
        <taxon>unclassified sequences</taxon>
        <taxon>metagenomes</taxon>
        <taxon>ecological metagenomes</taxon>
    </lineage>
</organism>
<evidence type="ECO:0000313" key="1">
    <source>
        <dbReference type="EMBL" id="KKK86979.1"/>
    </source>
</evidence>
<protein>
    <submittedName>
        <fullName evidence="1">Uncharacterized protein</fullName>
    </submittedName>
</protein>
<accession>A0A0F9B8G4</accession>
<gene>
    <name evidence="1" type="ORF">LCGC14_2757840</name>
</gene>
<name>A0A0F9B8G4_9ZZZZ</name>
<proteinExistence type="predicted"/>
<dbReference type="EMBL" id="LAZR01050606">
    <property type="protein sequence ID" value="KKK86979.1"/>
    <property type="molecule type" value="Genomic_DNA"/>
</dbReference>